<dbReference type="GO" id="GO:0005829">
    <property type="term" value="C:cytosol"/>
    <property type="evidence" value="ECO:0007669"/>
    <property type="project" value="TreeGrafter"/>
</dbReference>
<feature type="region of interest" description="Disordered" evidence="7">
    <location>
        <begin position="342"/>
        <end position="368"/>
    </location>
</feature>
<dbReference type="PANTHER" id="PTHR24348:SF22">
    <property type="entry name" value="NON-SPECIFIC SERINE_THREONINE PROTEIN KINASE"/>
    <property type="match status" value="1"/>
</dbReference>
<dbReference type="PANTHER" id="PTHR24348">
    <property type="entry name" value="SERINE/THREONINE-PROTEIN KINASE UNC-51-RELATED"/>
    <property type="match status" value="1"/>
</dbReference>
<evidence type="ECO:0000313" key="9">
    <source>
        <dbReference type="EMBL" id="KAG2543913.1"/>
    </source>
</evidence>
<comment type="caution">
    <text evidence="9">The sequence shown here is derived from an EMBL/GenBank/DDBJ whole genome shotgun (WGS) entry which is preliminary data.</text>
</comment>
<dbReference type="InterPro" id="IPR056281">
    <property type="entry name" value="MIT_ATG1a/b/c"/>
</dbReference>
<dbReference type="PROSITE" id="PS00108">
    <property type="entry name" value="PROTEIN_KINASE_ST"/>
    <property type="match status" value="1"/>
</dbReference>
<dbReference type="InterPro" id="IPR017441">
    <property type="entry name" value="Protein_kinase_ATP_BS"/>
</dbReference>
<dbReference type="CDD" id="cd14009">
    <property type="entry name" value="STKc_ATG1_ULK_like"/>
    <property type="match status" value="1"/>
</dbReference>
<accession>A0A8T0N4S9</accession>
<dbReference type="FunFam" id="3.30.200.20:FF:000003">
    <property type="entry name" value="Non-specific serine/threonine protein kinase"/>
    <property type="match status" value="1"/>
</dbReference>
<proteinExistence type="predicted"/>
<keyword evidence="10" id="KW-1185">Reference proteome</keyword>
<keyword evidence="3 6" id="KW-0547">Nucleotide-binding</keyword>
<keyword evidence="5 6" id="KW-0067">ATP-binding</keyword>
<keyword evidence="2" id="KW-0808">Transferase</keyword>
<dbReference type="SUPFAM" id="SSF56112">
    <property type="entry name" value="Protein kinase-like (PK-like)"/>
    <property type="match status" value="1"/>
</dbReference>
<dbReference type="GO" id="GO:0000407">
    <property type="term" value="C:phagophore assembly site"/>
    <property type="evidence" value="ECO:0007669"/>
    <property type="project" value="TreeGrafter"/>
</dbReference>
<reference evidence="9" key="1">
    <citation type="submission" date="2020-05" db="EMBL/GenBank/DDBJ databases">
        <title>WGS assembly of Panicum virgatum.</title>
        <authorList>
            <person name="Lovell J.T."/>
            <person name="Jenkins J."/>
            <person name="Shu S."/>
            <person name="Juenger T.E."/>
            <person name="Schmutz J."/>
        </authorList>
    </citation>
    <scope>NUCLEOTIDE SEQUENCE</scope>
    <source>
        <strain evidence="9">AP13</strain>
    </source>
</reference>
<dbReference type="Proteomes" id="UP000823388">
    <property type="component" value="Chromosome 9N"/>
</dbReference>
<dbReference type="SMART" id="SM00220">
    <property type="entry name" value="S_TKc"/>
    <property type="match status" value="1"/>
</dbReference>
<dbReference type="GO" id="GO:0004674">
    <property type="term" value="F:protein serine/threonine kinase activity"/>
    <property type="evidence" value="ECO:0007669"/>
    <property type="project" value="UniProtKB-KW"/>
</dbReference>
<evidence type="ECO:0000259" key="8">
    <source>
        <dbReference type="PROSITE" id="PS50011"/>
    </source>
</evidence>
<dbReference type="Pfam" id="PF24497">
    <property type="entry name" value="MIT_ATG1"/>
    <property type="match status" value="1"/>
</dbReference>
<sequence length="582" mass="66044">MAAPASSGEAMEEVEVGGYRLQSLVGKGAYAEVFRAAHRVTGARVAVKAIDRRRLEKRVHDGILKEREILKSIDHPNILRLLDTIDTTDVMYLVLEYCDGGDLDKFLDKHGRLPVATAKDFMRQLAEGLKMLRQRNIVHRDLKPQNLLLSTNGDAIILKIGDFGFAKHENLAATICGSPYYMAPEIWQGKDYDAKSDLWSVGVILFQLVTGKLPYRGITCFQLHQNILASDELNFPSEIEADCIDLCRRLLHRDPRKRISFDEFFNHKFLATTRKCELIRESHHAVDLRDTCQKITSPVVLKMKPESVESKKSKVFDSWEWIEREYVLVPVNCTSMEMLSSLEKSTKDDTGTRNSGYDRSTGKGSVQNQNRDFSHRVIGVQNHGCTPVPASHESANVEDRRGKPPDCFARLHILNQYVLVLTELAWEKLSKGLYLESLSIELLLLAIWKEALDACSLMDASHDGNFSESSTEYVLPRSDHSSPNAARGLDFSRPVSVRSWVESGFMKAYDRAEKISHILRKSYDNTEMPDAMDVIFKTALEYGKSGAVSISIWIYLFILSKSVQYGWYLSYHSHVHIQIHKN</sequence>
<evidence type="ECO:0000256" key="3">
    <source>
        <dbReference type="ARBA" id="ARBA00022741"/>
    </source>
</evidence>
<dbReference type="InterPro" id="IPR011009">
    <property type="entry name" value="Kinase-like_dom_sf"/>
</dbReference>
<dbReference type="InterPro" id="IPR045269">
    <property type="entry name" value="Atg1-like"/>
</dbReference>
<feature type="binding site" evidence="6">
    <location>
        <position position="48"/>
    </location>
    <ligand>
        <name>ATP</name>
        <dbReference type="ChEBI" id="CHEBI:30616"/>
    </ligand>
</feature>
<dbReference type="Gene3D" id="1.10.510.10">
    <property type="entry name" value="Transferase(Phosphotransferase) domain 1"/>
    <property type="match status" value="1"/>
</dbReference>
<dbReference type="PROSITE" id="PS50011">
    <property type="entry name" value="PROTEIN_KINASE_DOM"/>
    <property type="match status" value="1"/>
</dbReference>
<dbReference type="GO" id="GO:0005524">
    <property type="term" value="F:ATP binding"/>
    <property type="evidence" value="ECO:0007669"/>
    <property type="project" value="UniProtKB-UniRule"/>
</dbReference>
<evidence type="ECO:0000256" key="1">
    <source>
        <dbReference type="ARBA" id="ARBA00022527"/>
    </source>
</evidence>
<gene>
    <name evidence="9" type="ORF">PVAP13_9NG776800</name>
</gene>
<evidence type="ECO:0000256" key="4">
    <source>
        <dbReference type="ARBA" id="ARBA00022777"/>
    </source>
</evidence>
<evidence type="ECO:0000256" key="2">
    <source>
        <dbReference type="ARBA" id="ARBA00022679"/>
    </source>
</evidence>
<dbReference type="InterPro" id="IPR008271">
    <property type="entry name" value="Ser/Thr_kinase_AS"/>
</dbReference>
<dbReference type="GO" id="GO:0010506">
    <property type="term" value="P:regulation of autophagy"/>
    <property type="evidence" value="ECO:0007669"/>
    <property type="project" value="InterPro"/>
</dbReference>
<dbReference type="Pfam" id="PF00069">
    <property type="entry name" value="Pkinase"/>
    <property type="match status" value="1"/>
</dbReference>
<feature type="domain" description="Protein kinase" evidence="8">
    <location>
        <begin position="19"/>
        <end position="270"/>
    </location>
</feature>
<dbReference type="GO" id="GO:0005776">
    <property type="term" value="C:autophagosome"/>
    <property type="evidence" value="ECO:0007669"/>
    <property type="project" value="TreeGrafter"/>
</dbReference>
<protein>
    <recommendedName>
        <fullName evidence="8">Protein kinase domain-containing protein</fullName>
    </recommendedName>
</protein>
<evidence type="ECO:0000256" key="5">
    <source>
        <dbReference type="ARBA" id="ARBA00022840"/>
    </source>
</evidence>
<keyword evidence="4" id="KW-0418">Kinase</keyword>
<dbReference type="EMBL" id="CM029054">
    <property type="protein sequence ID" value="KAG2543913.1"/>
    <property type="molecule type" value="Genomic_DNA"/>
</dbReference>
<dbReference type="GO" id="GO:0016020">
    <property type="term" value="C:membrane"/>
    <property type="evidence" value="ECO:0007669"/>
    <property type="project" value="TreeGrafter"/>
</dbReference>
<evidence type="ECO:0000256" key="7">
    <source>
        <dbReference type="SAM" id="MobiDB-lite"/>
    </source>
</evidence>
<dbReference type="GO" id="GO:0000045">
    <property type="term" value="P:autophagosome assembly"/>
    <property type="evidence" value="ECO:0007669"/>
    <property type="project" value="TreeGrafter"/>
</dbReference>
<dbReference type="InterPro" id="IPR000719">
    <property type="entry name" value="Prot_kinase_dom"/>
</dbReference>
<keyword evidence="1" id="KW-0723">Serine/threonine-protein kinase</keyword>
<dbReference type="FunFam" id="1.10.510.10:FF:000565">
    <property type="entry name" value="Serine/threonine-protein kinase ATG1a"/>
    <property type="match status" value="1"/>
</dbReference>
<organism evidence="9 10">
    <name type="scientific">Panicum virgatum</name>
    <name type="common">Blackwell switchgrass</name>
    <dbReference type="NCBI Taxonomy" id="38727"/>
    <lineage>
        <taxon>Eukaryota</taxon>
        <taxon>Viridiplantae</taxon>
        <taxon>Streptophyta</taxon>
        <taxon>Embryophyta</taxon>
        <taxon>Tracheophyta</taxon>
        <taxon>Spermatophyta</taxon>
        <taxon>Magnoliopsida</taxon>
        <taxon>Liliopsida</taxon>
        <taxon>Poales</taxon>
        <taxon>Poaceae</taxon>
        <taxon>PACMAD clade</taxon>
        <taxon>Panicoideae</taxon>
        <taxon>Panicodae</taxon>
        <taxon>Paniceae</taxon>
        <taxon>Panicinae</taxon>
        <taxon>Panicum</taxon>
        <taxon>Panicum sect. Hiantes</taxon>
    </lineage>
</organism>
<evidence type="ECO:0000256" key="6">
    <source>
        <dbReference type="PROSITE-ProRule" id="PRU10141"/>
    </source>
</evidence>
<dbReference type="PROSITE" id="PS00107">
    <property type="entry name" value="PROTEIN_KINASE_ATP"/>
    <property type="match status" value="1"/>
</dbReference>
<evidence type="ECO:0000313" key="10">
    <source>
        <dbReference type="Proteomes" id="UP000823388"/>
    </source>
</evidence>
<name>A0A8T0N4S9_PANVG</name>
<dbReference type="AlphaFoldDB" id="A0A8T0N4S9"/>
<feature type="compositionally biased region" description="Polar residues" evidence="7">
    <location>
        <begin position="352"/>
        <end position="368"/>
    </location>
</feature>